<dbReference type="AlphaFoldDB" id="A0A078BD97"/>
<organism evidence="3 4">
    <name type="scientific">Stylonychia lemnae</name>
    <name type="common">Ciliate</name>
    <dbReference type="NCBI Taxonomy" id="5949"/>
    <lineage>
        <taxon>Eukaryota</taxon>
        <taxon>Sar</taxon>
        <taxon>Alveolata</taxon>
        <taxon>Ciliophora</taxon>
        <taxon>Intramacronucleata</taxon>
        <taxon>Spirotrichea</taxon>
        <taxon>Stichotrichia</taxon>
        <taxon>Sporadotrichida</taxon>
        <taxon>Oxytrichidae</taxon>
        <taxon>Stylonychinae</taxon>
        <taxon>Stylonychia</taxon>
    </lineage>
</organism>
<name>A0A078BD97_STYLE</name>
<dbReference type="InParanoid" id="A0A078BD97"/>
<feature type="transmembrane region" description="Helical" evidence="2">
    <location>
        <begin position="239"/>
        <end position="259"/>
    </location>
</feature>
<reference evidence="3 4" key="1">
    <citation type="submission" date="2014-06" db="EMBL/GenBank/DDBJ databases">
        <authorList>
            <person name="Swart Estienne"/>
        </authorList>
    </citation>
    <scope>NUCLEOTIDE SEQUENCE [LARGE SCALE GENOMIC DNA]</scope>
    <source>
        <strain evidence="3 4">130c</strain>
    </source>
</reference>
<dbReference type="EMBL" id="CCKQ01019164">
    <property type="protein sequence ID" value="CDW91177.1"/>
    <property type="molecule type" value="Genomic_DNA"/>
</dbReference>
<sequence>MDRVIIIKSNNKLIIKFWNCKQQKLKFLKVKEAYEVLSNQQSKLTYDNLIGNTFGQEYYDFEEPKQSQNDKAYNEQRELEFERIRQKIISRTEIEKELKRRENLEKEKQIELKRQEDNKKREEMRKQALEQQKEQWQQMKEIFDNYQQDDMQYLKHQQAQNRLFEMNYIERHLQQEQSNENQRQIEELYLQDYQNRIRFQERHKKEYEKLRKWNSLIKDIETKTEKQNSKQINQTESTIIVGAIIGLIVVAFLSYPLLISNKDGKQQSSNNKSEDYSKMRTQVLIPYEAAKSDPVWLVKKHANQKLTPLETEMYLNFIRDQELKLFWSGKKWDGLPSPYMIAQIIQRYHQAKSFCMTSFLSCSLDYNREVYFGIQDECGSINPFQIWHEAFNERRSIPIVQQFMDQYEIPLFQNIGNSRESINAFFQAKYGMFTCIDSTYNVGQIDFDPELVIFWERQRKNTKFIWYLSMLYAIRCGKVTEKQLEPFKKDLKQTKRYLKYIKNNPKHQDNLVTQMIYESAPQMMEKMNNDKRVLERTPRELEHLVVLLDDDQLNEEVIKYVEKQLAAQKLS</sequence>
<proteinExistence type="predicted"/>
<keyword evidence="2" id="KW-0812">Transmembrane</keyword>
<evidence type="ECO:0000256" key="1">
    <source>
        <dbReference type="SAM" id="Coils"/>
    </source>
</evidence>
<keyword evidence="2" id="KW-0472">Membrane</keyword>
<keyword evidence="1" id="KW-0175">Coiled coil</keyword>
<evidence type="ECO:0000313" key="3">
    <source>
        <dbReference type="EMBL" id="CDW91177.1"/>
    </source>
</evidence>
<protein>
    <recommendedName>
        <fullName evidence="5">J domain-containing protein</fullName>
    </recommendedName>
</protein>
<accession>A0A078BD97</accession>
<keyword evidence="4" id="KW-1185">Reference proteome</keyword>
<feature type="coiled-coil region" evidence="1">
    <location>
        <begin position="87"/>
        <end position="149"/>
    </location>
</feature>
<keyword evidence="2" id="KW-1133">Transmembrane helix</keyword>
<evidence type="ECO:0000313" key="4">
    <source>
        <dbReference type="Proteomes" id="UP000039865"/>
    </source>
</evidence>
<gene>
    <name evidence="3" type="primary">Contig11112.g11877</name>
    <name evidence="3" type="ORF">STYLEM_20329</name>
</gene>
<dbReference type="OrthoDB" id="326050at2759"/>
<evidence type="ECO:0000256" key="2">
    <source>
        <dbReference type="SAM" id="Phobius"/>
    </source>
</evidence>
<evidence type="ECO:0008006" key="5">
    <source>
        <dbReference type="Google" id="ProtNLM"/>
    </source>
</evidence>
<dbReference type="Proteomes" id="UP000039865">
    <property type="component" value="Unassembled WGS sequence"/>
</dbReference>